<dbReference type="Gene3D" id="1.10.10.10">
    <property type="entry name" value="Winged helix-like DNA-binding domain superfamily/Winged helix DNA-binding domain"/>
    <property type="match status" value="1"/>
</dbReference>
<dbReference type="GeneID" id="91110380"/>
<name>A0AAU8CDW4_9EURY</name>
<dbReference type="CDD" id="cd00090">
    <property type="entry name" value="HTH_ARSR"/>
    <property type="match status" value="1"/>
</dbReference>
<gene>
    <name evidence="1" type="ORF">ABSL23_14490</name>
</gene>
<dbReference type="AlphaFoldDB" id="A0AAU8CDW4"/>
<dbReference type="KEGG" id="hanx:ABSL23_14490"/>
<dbReference type="RefSeq" id="WP_353634257.1">
    <property type="nucleotide sequence ID" value="NZ_CP159204.1"/>
</dbReference>
<accession>A0AAU8CDW4</accession>
<dbReference type="EMBL" id="CP159204">
    <property type="protein sequence ID" value="XCF16435.1"/>
    <property type="molecule type" value="Genomic_DNA"/>
</dbReference>
<evidence type="ECO:0000313" key="1">
    <source>
        <dbReference type="EMBL" id="XCF16435.1"/>
    </source>
</evidence>
<reference evidence="1" key="1">
    <citation type="submission" date="2024-06" db="EMBL/GenBank/DDBJ databases">
        <title>Genome Sequence of an extremely halophilic archaeon isolated from Permian era halite, Salado Formation, Carlsbad, New Mexico: Halobacterium sp. strain NMX12-1.</title>
        <authorList>
            <person name="Sotoa L."/>
            <person name="DasSarma P."/>
            <person name="Anton B.P."/>
            <person name="Vincze T."/>
            <person name="Verma I."/>
            <person name="Eralp B."/>
            <person name="Powers D.W."/>
            <person name="Dozier B.L."/>
            <person name="Roberts R.J."/>
            <person name="DasSarma S."/>
        </authorList>
    </citation>
    <scope>NUCLEOTIDE SEQUENCE</scope>
    <source>
        <strain evidence="1">NMX12-1</strain>
    </source>
</reference>
<proteinExistence type="predicted"/>
<dbReference type="InterPro" id="IPR036390">
    <property type="entry name" value="WH_DNA-bd_sf"/>
</dbReference>
<sequence>MVVFADGNDAPTPERDALTDLPPSAKLVFKVLEYDSPLTQAQLRERTRLSKRTTRHGLSLLKDAGLIEERVYIPDARKRIYEPRVVD</sequence>
<organism evidence="1">
    <name type="scientific">Halobacterium sp. NMX12-1</name>
    <dbReference type="NCBI Taxonomy" id="3166650"/>
    <lineage>
        <taxon>Archaea</taxon>
        <taxon>Methanobacteriati</taxon>
        <taxon>Methanobacteriota</taxon>
        <taxon>Stenosarchaea group</taxon>
        <taxon>Halobacteria</taxon>
        <taxon>Halobacteriales</taxon>
        <taxon>Halobacteriaceae</taxon>
        <taxon>Halobacterium</taxon>
    </lineage>
</organism>
<protein>
    <submittedName>
        <fullName evidence="1">Winged helix-turn-helix domain-containing protein</fullName>
    </submittedName>
</protein>
<dbReference type="InterPro" id="IPR011991">
    <property type="entry name" value="ArsR-like_HTH"/>
</dbReference>
<dbReference type="SUPFAM" id="SSF46785">
    <property type="entry name" value="Winged helix' DNA-binding domain"/>
    <property type="match status" value="1"/>
</dbReference>
<dbReference type="InterPro" id="IPR036388">
    <property type="entry name" value="WH-like_DNA-bd_sf"/>
</dbReference>